<dbReference type="EMBL" id="LSBJ02000010">
    <property type="protein sequence ID" value="OAQ58615.1"/>
    <property type="molecule type" value="Genomic_DNA"/>
</dbReference>
<dbReference type="STRING" id="1380566.A0A179EZJ4"/>
<evidence type="ECO:0000256" key="1">
    <source>
        <dbReference type="SAM" id="MobiDB-lite"/>
    </source>
</evidence>
<feature type="compositionally biased region" description="Polar residues" evidence="1">
    <location>
        <begin position="42"/>
        <end position="65"/>
    </location>
</feature>
<dbReference type="KEGG" id="pchm:VFPPC_10327"/>
<dbReference type="Proteomes" id="UP000078397">
    <property type="component" value="Unassembled WGS sequence"/>
</dbReference>
<name>A0A179EZJ4_METCM</name>
<feature type="region of interest" description="Disordered" evidence="1">
    <location>
        <begin position="1"/>
        <end position="65"/>
    </location>
</feature>
<keyword evidence="3" id="KW-1185">Reference proteome</keyword>
<protein>
    <submittedName>
        <fullName evidence="2">Uncharacterized protein</fullName>
    </submittedName>
</protein>
<gene>
    <name evidence="2" type="ORF">VFPPC_10327</name>
</gene>
<dbReference type="InterPro" id="IPR043519">
    <property type="entry name" value="NT_sf"/>
</dbReference>
<organism evidence="2 3">
    <name type="scientific">Pochonia chlamydosporia 170</name>
    <dbReference type="NCBI Taxonomy" id="1380566"/>
    <lineage>
        <taxon>Eukaryota</taxon>
        <taxon>Fungi</taxon>
        <taxon>Dikarya</taxon>
        <taxon>Ascomycota</taxon>
        <taxon>Pezizomycotina</taxon>
        <taxon>Sordariomycetes</taxon>
        <taxon>Hypocreomycetidae</taxon>
        <taxon>Hypocreales</taxon>
        <taxon>Clavicipitaceae</taxon>
        <taxon>Pochonia</taxon>
    </lineage>
</organism>
<dbReference type="AlphaFoldDB" id="A0A179EZJ4"/>
<sequence>MGCSSSKSVGEANHDAPRIPLQAQQPVSNAAVPKTEGRNYMPQESQNGLNNVASASSRPSSPTDMLNDNIRKEFLHTIHASLHDIPYTVIGGSALAEHGSRRETADVDVLVGEGISKGSAEALLVKRSRGKIVRLGQGRLGYNATNGKTYQLDLTADHDVDLPFDLDRDTQVIKGARVATLTFLLNSKAHAWQTRVPFESEYANKRQKDVQDIRFCLSLLRGSSNIDRSRLNWVYCRYFWVPFLQDNPQLERAFREAGLWTDQEDFSSESFVSGRSSRSNWSSGGSFNSRPGTIGSRQGSMNSNASHTSNWSARGTAIPVH</sequence>
<accession>A0A179EZJ4</accession>
<dbReference type="SUPFAM" id="SSF81301">
    <property type="entry name" value="Nucleotidyltransferase"/>
    <property type="match status" value="1"/>
</dbReference>
<feature type="region of interest" description="Disordered" evidence="1">
    <location>
        <begin position="270"/>
        <end position="321"/>
    </location>
</feature>
<evidence type="ECO:0000313" key="3">
    <source>
        <dbReference type="Proteomes" id="UP000078397"/>
    </source>
</evidence>
<feature type="compositionally biased region" description="Low complexity" evidence="1">
    <location>
        <begin position="270"/>
        <end position="290"/>
    </location>
</feature>
<proteinExistence type="predicted"/>
<comment type="caution">
    <text evidence="2">The sequence shown here is derived from an EMBL/GenBank/DDBJ whole genome shotgun (WGS) entry which is preliminary data.</text>
</comment>
<dbReference type="RefSeq" id="XP_018136742.1">
    <property type="nucleotide sequence ID" value="XM_018288715.1"/>
</dbReference>
<dbReference type="OrthoDB" id="5151935at2759"/>
<reference evidence="2 3" key="1">
    <citation type="journal article" date="2016" name="PLoS Pathog.">
        <title>Biosynthesis of antibiotic leucinostatins in bio-control fungus Purpureocillium lilacinum and their inhibition on phytophthora revealed by genome mining.</title>
        <authorList>
            <person name="Wang G."/>
            <person name="Liu Z."/>
            <person name="Lin R."/>
            <person name="Li E."/>
            <person name="Mao Z."/>
            <person name="Ling J."/>
            <person name="Yang Y."/>
            <person name="Yin W.B."/>
            <person name="Xie B."/>
        </authorList>
    </citation>
    <scope>NUCLEOTIDE SEQUENCE [LARGE SCALE GENOMIC DNA]</scope>
    <source>
        <strain evidence="2">170</strain>
    </source>
</reference>
<dbReference type="Gene3D" id="3.30.460.40">
    <property type="match status" value="1"/>
</dbReference>
<evidence type="ECO:0000313" key="2">
    <source>
        <dbReference type="EMBL" id="OAQ58615.1"/>
    </source>
</evidence>
<dbReference type="GeneID" id="28852709"/>
<feature type="compositionally biased region" description="Polar residues" evidence="1">
    <location>
        <begin position="295"/>
        <end position="313"/>
    </location>
</feature>